<dbReference type="PANTHER" id="PTHR11207">
    <property type="entry name" value="RIBONUCLEASE III"/>
    <property type="match status" value="1"/>
</dbReference>
<keyword evidence="8" id="KW-0479">Metal-binding</keyword>
<dbReference type="SMART" id="SM00358">
    <property type="entry name" value="DSRM"/>
    <property type="match status" value="1"/>
</dbReference>
<evidence type="ECO:0000256" key="1">
    <source>
        <dbReference type="ARBA" id="ARBA00000109"/>
    </source>
</evidence>
<evidence type="ECO:0000259" key="11">
    <source>
        <dbReference type="PROSITE" id="PS50142"/>
    </source>
</evidence>
<dbReference type="PROSITE" id="PS50142">
    <property type="entry name" value="RNASE_3_2"/>
    <property type="match status" value="1"/>
</dbReference>
<dbReference type="EC" id="3.1.26.3" evidence="8"/>
<dbReference type="InterPro" id="IPR014720">
    <property type="entry name" value="dsRBD_dom"/>
</dbReference>
<dbReference type="NCBIfam" id="TIGR02191">
    <property type="entry name" value="RNaseIII"/>
    <property type="match status" value="1"/>
</dbReference>
<dbReference type="Gene3D" id="3.30.160.20">
    <property type="match status" value="1"/>
</dbReference>
<sequence length="288" mass="30138">MTAGHASDEESISLSGQEAHFAVTTDPDDASSAGLDAEALAKHARLVEVLGVQVSHGLLFKALTHRSYAYENGGLPTNERLEFLGDSVLGLVVTSALYRSHPTLPEGQLAKLRAAVVNMRALAGVGRRLGLGEYLMLGRGEEASGGRDKSSILADTVEALIGAVYLESGMDLAGELVHRLVDPLLETSAELGAGLDWKTSLQELTAVEGLGVPEYSVTEEGPDHAKIFHAAALVQGISRGNGSGRSKKEAEQEAAAAAFGRLTADRAARAAQEEKAASEDPENPSSED</sequence>
<feature type="binding site" evidence="8">
    <location>
        <position position="82"/>
    </location>
    <ligand>
        <name>Mg(2+)</name>
        <dbReference type="ChEBI" id="CHEBI:18420"/>
    </ligand>
</feature>
<dbReference type="PANTHER" id="PTHR11207:SF0">
    <property type="entry name" value="RIBONUCLEASE 3"/>
    <property type="match status" value="1"/>
</dbReference>
<dbReference type="CDD" id="cd00593">
    <property type="entry name" value="RIBOc"/>
    <property type="match status" value="1"/>
</dbReference>
<dbReference type="EMBL" id="JAHBAY010000004">
    <property type="protein sequence ID" value="MBT0769783.1"/>
    <property type="molecule type" value="Genomic_DNA"/>
</dbReference>
<reference evidence="12 13" key="1">
    <citation type="submission" date="2021-05" db="EMBL/GenBank/DDBJ databases">
        <title>Kineosporia and Streptomyces sp. nov. two new marine actinobacteria isolated from Coral.</title>
        <authorList>
            <person name="Buangrab K."/>
            <person name="Sutthacheep M."/>
            <person name="Yeemin T."/>
            <person name="Harunari E."/>
            <person name="Igarashi Y."/>
            <person name="Kanchanasin P."/>
            <person name="Tanasupawat S."/>
            <person name="Phongsopitanun W."/>
        </authorList>
    </citation>
    <scope>NUCLEOTIDE SEQUENCE [LARGE SCALE GENOMIC DNA]</scope>
    <source>
        <strain evidence="12 13">J2-2</strain>
    </source>
</reference>
<dbReference type="Gene3D" id="1.10.1520.10">
    <property type="entry name" value="Ribonuclease III domain"/>
    <property type="match status" value="1"/>
</dbReference>
<evidence type="ECO:0000256" key="2">
    <source>
        <dbReference type="ARBA" id="ARBA00010183"/>
    </source>
</evidence>
<evidence type="ECO:0000256" key="3">
    <source>
        <dbReference type="ARBA" id="ARBA00022664"/>
    </source>
</evidence>
<dbReference type="GO" id="GO:0004525">
    <property type="term" value="F:ribonuclease III activity"/>
    <property type="evidence" value="ECO:0007669"/>
    <property type="project" value="UniProtKB-EC"/>
</dbReference>
<dbReference type="Pfam" id="PF00035">
    <property type="entry name" value="dsrm"/>
    <property type="match status" value="1"/>
</dbReference>
<feature type="compositionally biased region" description="Acidic residues" evidence="9">
    <location>
        <begin position="279"/>
        <end position="288"/>
    </location>
</feature>
<keyword evidence="8" id="KW-0698">rRNA processing</keyword>
<comment type="subcellular location">
    <subcellularLocation>
        <location evidence="8">Cytoplasm</location>
    </subcellularLocation>
</comment>
<dbReference type="PROSITE" id="PS00517">
    <property type="entry name" value="RNASE_3_1"/>
    <property type="match status" value="1"/>
</dbReference>
<keyword evidence="13" id="KW-1185">Reference proteome</keyword>
<keyword evidence="6 8" id="KW-0378">Hydrolase</keyword>
<keyword evidence="8" id="KW-0819">tRNA processing</keyword>
<comment type="function">
    <text evidence="8">Digests double-stranded RNA. Involved in the processing of primary rRNA transcript to yield the immediate precursors to the large and small rRNAs (23S and 16S). Processes some mRNAs, and tRNAs when they are encoded in the rRNA operon. Processes pre-crRNA and tracrRNA of type II CRISPR loci if present in the organism.</text>
</comment>
<dbReference type="Pfam" id="PF14622">
    <property type="entry name" value="Ribonucleas_3_3"/>
    <property type="match status" value="1"/>
</dbReference>
<feature type="compositionally biased region" description="Basic and acidic residues" evidence="9">
    <location>
        <begin position="263"/>
        <end position="278"/>
    </location>
</feature>
<dbReference type="PROSITE" id="PS50137">
    <property type="entry name" value="DS_RBD"/>
    <property type="match status" value="1"/>
</dbReference>
<feature type="domain" description="RNase III" evidence="11">
    <location>
        <begin position="58"/>
        <end position="169"/>
    </location>
</feature>
<dbReference type="InterPro" id="IPR000999">
    <property type="entry name" value="RNase_III_dom"/>
</dbReference>
<evidence type="ECO:0000256" key="4">
    <source>
        <dbReference type="ARBA" id="ARBA00022722"/>
    </source>
</evidence>
<dbReference type="HAMAP" id="MF_00104">
    <property type="entry name" value="RNase_III"/>
    <property type="match status" value="1"/>
</dbReference>
<keyword evidence="7 8" id="KW-0694">RNA-binding</keyword>
<evidence type="ECO:0000259" key="10">
    <source>
        <dbReference type="PROSITE" id="PS50137"/>
    </source>
</evidence>
<comment type="subunit">
    <text evidence="8">Homodimer.</text>
</comment>
<keyword evidence="5 8" id="KW-0255">Endonuclease</keyword>
<gene>
    <name evidence="8" type="primary">rnc</name>
    <name evidence="12" type="ORF">KIH74_12675</name>
</gene>
<keyword evidence="8" id="KW-0699">rRNA-binding</keyword>
<proteinExistence type="inferred from homology"/>
<evidence type="ECO:0000256" key="6">
    <source>
        <dbReference type="ARBA" id="ARBA00022801"/>
    </source>
</evidence>
<dbReference type="SMART" id="SM00535">
    <property type="entry name" value="RIBOc"/>
    <property type="match status" value="1"/>
</dbReference>
<evidence type="ECO:0000256" key="5">
    <source>
        <dbReference type="ARBA" id="ARBA00022759"/>
    </source>
</evidence>
<keyword evidence="4 8" id="KW-0540">Nuclease</keyword>
<organism evidence="12 13">
    <name type="scientific">Kineosporia corallincola</name>
    <dbReference type="NCBI Taxonomy" id="2835133"/>
    <lineage>
        <taxon>Bacteria</taxon>
        <taxon>Bacillati</taxon>
        <taxon>Actinomycetota</taxon>
        <taxon>Actinomycetes</taxon>
        <taxon>Kineosporiales</taxon>
        <taxon>Kineosporiaceae</taxon>
        <taxon>Kineosporia</taxon>
    </lineage>
</organism>
<dbReference type="CDD" id="cd10845">
    <property type="entry name" value="DSRM_RNAse_III_family"/>
    <property type="match status" value="1"/>
</dbReference>
<evidence type="ECO:0000313" key="12">
    <source>
        <dbReference type="EMBL" id="MBT0769783.1"/>
    </source>
</evidence>
<keyword evidence="8" id="KW-0963">Cytoplasm</keyword>
<feature type="active site" evidence="8">
    <location>
        <position position="158"/>
    </location>
</feature>
<accession>A0ABS5TIA2</accession>
<dbReference type="InterPro" id="IPR036389">
    <property type="entry name" value="RNase_III_sf"/>
</dbReference>
<evidence type="ECO:0000256" key="8">
    <source>
        <dbReference type="HAMAP-Rule" id="MF_00104"/>
    </source>
</evidence>
<evidence type="ECO:0000256" key="7">
    <source>
        <dbReference type="ARBA" id="ARBA00022884"/>
    </source>
</evidence>
<feature type="binding site" evidence="8">
    <location>
        <position position="158"/>
    </location>
    <ligand>
        <name>Mg(2+)</name>
        <dbReference type="ChEBI" id="CHEBI:18420"/>
    </ligand>
</feature>
<comment type="caution">
    <text evidence="12">The sequence shown here is derived from an EMBL/GenBank/DDBJ whole genome shotgun (WGS) entry which is preliminary data.</text>
</comment>
<dbReference type="Proteomes" id="UP001197247">
    <property type="component" value="Unassembled WGS sequence"/>
</dbReference>
<protein>
    <recommendedName>
        <fullName evidence="8">Ribonuclease 3</fullName>
        <ecNumber evidence="8">3.1.26.3</ecNumber>
    </recommendedName>
    <alternativeName>
        <fullName evidence="8">Ribonuclease III</fullName>
        <shortName evidence="8">RNase III</shortName>
    </alternativeName>
</protein>
<comment type="catalytic activity">
    <reaction evidence="1 8">
        <text>Endonucleolytic cleavage to 5'-phosphomonoester.</text>
        <dbReference type="EC" id="3.1.26.3"/>
    </reaction>
</comment>
<keyword evidence="8" id="KW-0460">Magnesium</keyword>
<dbReference type="SUPFAM" id="SSF54768">
    <property type="entry name" value="dsRNA-binding domain-like"/>
    <property type="match status" value="1"/>
</dbReference>
<feature type="compositionally biased region" description="Low complexity" evidence="9">
    <location>
        <begin position="253"/>
        <end position="262"/>
    </location>
</feature>
<feature type="binding site" evidence="8">
    <location>
        <position position="155"/>
    </location>
    <ligand>
        <name>Mg(2+)</name>
        <dbReference type="ChEBI" id="CHEBI:18420"/>
    </ligand>
</feature>
<dbReference type="InterPro" id="IPR011907">
    <property type="entry name" value="RNase_III"/>
</dbReference>
<feature type="active site" evidence="8">
    <location>
        <position position="86"/>
    </location>
</feature>
<keyword evidence="3 8" id="KW-0507">mRNA processing</keyword>
<name>A0ABS5TIA2_9ACTN</name>
<feature type="region of interest" description="Disordered" evidence="9">
    <location>
        <begin position="239"/>
        <end position="288"/>
    </location>
</feature>
<evidence type="ECO:0000256" key="9">
    <source>
        <dbReference type="SAM" id="MobiDB-lite"/>
    </source>
</evidence>
<dbReference type="SUPFAM" id="SSF69065">
    <property type="entry name" value="RNase III domain-like"/>
    <property type="match status" value="1"/>
</dbReference>
<comment type="similarity">
    <text evidence="2">Belongs to the ribonuclease III family.</text>
</comment>
<comment type="cofactor">
    <cofactor evidence="8">
        <name>Mg(2+)</name>
        <dbReference type="ChEBI" id="CHEBI:18420"/>
    </cofactor>
</comment>
<evidence type="ECO:0000313" key="13">
    <source>
        <dbReference type="Proteomes" id="UP001197247"/>
    </source>
</evidence>
<feature type="domain" description="DRBM" evidence="10">
    <location>
        <begin position="196"/>
        <end position="264"/>
    </location>
</feature>